<evidence type="ECO:0000313" key="14">
    <source>
        <dbReference type="Ensembl" id="ENSAMXP00000002138.2"/>
    </source>
</evidence>
<evidence type="ECO:0000256" key="3">
    <source>
        <dbReference type="ARBA" id="ARBA00023054"/>
    </source>
</evidence>
<keyword evidence="4" id="KW-0206">Cytoskeleton</keyword>
<keyword evidence="15" id="KW-1185">Reference proteome</keyword>
<evidence type="ECO:0000313" key="15">
    <source>
        <dbReference type="Proteomes" id="UP000018467"/>
    </source>
</evidence>
<dbReference type="PANTHER" id="PTHR23333:SF4">
    <property type="entry name" value="UBX DOMAIN-CONTAINING PROTEIN 11"/>
    <property type="match status" value="1"/>
</dbReference>
<sequence>MSSALSTLKKHRRSPLIPAEDQHSSERLIYKEETHTDEALLLGELFPQDQPKPETTGNLTSLRSKVKVMQRRSPKEDCPSDFELMSSMMKRLGQLEKKVKTQALDINSKMKRIAVLEEKLQLLQGRRDRNGQEDHLAERCSKLQRQVWEMEKFLNDYGMIWVGNGEDDDDDDAAEEAVSEDQLWRPGASVVPGFSVNFDLVVQNVLDLNILAGEGESCVTSVPGGARLTRPDPVSLQLYKNGIVMFNGPFRSYQDPSTQRCMQDLMDGYFPSELQDRFPDGVIFQIQDRRGEEFRGRRPIGFPGKGHTVGGTEEEPLDQQKETNQILLDQNQSQRTGHKISMERFLSKLPENVVKGGKVISIRSSLKAHLQGSSDGAESHSATVIETPALQALRERLESREAIGSAAEVTTLRVKSEDGEKTFIMKMLFTDTIGHLRQHLDAHRGSSSPAYDIISGFPQRCHSDDTQTLQAYGLTPNAALLLRPRPPETLTTSPI</sequence>
<dbReference type="HOGENOM" id="CLU_044433_0_0_1"/>
<dbReference type="Pfam" id="PF08059">
    <property type="entry name" value="SEP"/>
    <property type="match status" value="1"/>
</dbReference>
<dbReference type="Gene3D" id="3.10.20.90">
    <property type="entry name" value="Phosphatidylinositol 3-kinase Catalytic Subunit, Chain A, domain 1"/>
    <property type="match status" value="1"/>
</dbReference>
<evidence type="ECO:0000259" key="13">
    <source>
        <dbReference type="PROSITE" id="PS51399"/>
    </source>
</evidence>
<comment type="function">
    <text evidence="5">May be involved in the reorganization of actin cytoskeleton mediated by RND1, RND2 and RND3. Promotes RHOA activation mediated by GNA12 and GNA13.</text>
</comment>
<feature type="region of interest" description="Disordered" evidence="10">
    <location>
        <begin position="295"/>
        <end position="314"/>
    </location>
</feature>
<evidence type="ECO:0000256" key="6">
    <source>
        <dbReference type="ARBA" id="ARBA00062345"/>
    </source>
</evidence>
<keyword evidence="3" id="KW-0175">Coiled coil</keyword>
<dbReference type="Gene3D" id="3.30.420.210">
    <property type="entry name" value="SEP domain"/>
    <property type="match status" value="1"/>
</dbReference>
<evidence type="ECO:0000256" key="2">
    <source>
        <dbReference type="ARBA" id="ARBA00022490"/>
    </source>
</evidence>
<evidence type="ECO:0000256" key="7">
    <source>
        <dbReference type="ARBA" id="ARBA00073759"/>
    </source>
</evidence>
<dbReference type="SUPFAM" id="SSF102848">
    <property type="entry name" value="NSFL1 (p97 ATPase) cofactor p47, SEP domain"/>
    <property type="match status" value="1"/>
</dbReference>
<dbReference type="GO" id="GO:0043130">
    <property type="term" value="F:ubiquitin binding"/>
    <property type="evidence" value="ECO:0007669"/>
    <property type="project" value="TreeGrafter"/>
</dbReference>
<feature type="domain" description="SEP" evidence="13">
    <location>
        <begin position="231"/>
        <end position="295"/>
    </location>
</feature>
<dbReference type="GO" id="GO:0005856">
    <property type="term" value="C:cytoskeleton"/>
    <property type="evidence" value="ECO:0007669"/>
    <property type="project" value="UniProtKB-SubCell"/>
</dbReference>
<reference evidence="15" key="2">
    <citation type="journal article" date="2014" name="Nat. Commun.">
        <title>The cavefish genome reveals candidate genes for eye loss.</title>
        <authorList>
            <person name="McGaugh S.E."/>
            <person name="Gross J.B."/>
            <person name="Aken B."/>
            <person name="Blin M."/>
            <person name="Borowsky R."/>
            <person name="Chalopin D."/>
            <person name="Hinaux H."/>
            <person name="Jeffery W.R."/>
            <person name="Keene A."/>
            <person name="Ma L."/>
            <person name="Minx P."/>
            <person name="Murphy D."/>
            <person name="O'Quin K.E."/>
            <person name="Retaux S."/>
            <person name="Rohner N."/>
            <person name="Searle S.M."/>
            <person name="Stahl B.A."/>
            <person name="Tabin C."/>
            <person name="Volff J.N."/>
            <person name="Yoshizawa M."/>
            <person name="Warren W.C."/>
        </authorList>
    </citation>
    <scope>NUCLEOTIDE SEQUENCE [LARGE SCALE GENOMIC DNA]</scope>
    <source>
        <strain evidence="15">female</strain>
    </source>
</reference>
<dbReference type="FunFam" id="3.30.420.210:FF:000003">
    <property type="entry name" value="UBX domain protein 11"/>
    <property type="match status" value="1"/>
</dbReference>
<feature type="region of interest" description="Disordered" evidence="10">
    <location>
        <begin position="1"/>
        <end position="23"/>
    </location>
</feature>
<proteinExistence type="predicted"/>
<evidence type="ECO:0000256" key="10">
    <source>
        <dbReference type="SAM" id="MobiDB-lite"/>
    </source>
</evidence>
<dbReference type="Proteomes" id="UP000018467">
    <property type="component" value="Unassembled WGS sequence"/>
</dbReference>
<reference evidence="14" key="3">
    <citation type="submission" date="2025-08" db="UniProtKB">
        <authorList>
            <consortium name="Ensembl"/>
        </authorList>
    </citation>
    <scope>IDENTIFICATION</scope>
</reference>
<dbReference type="GeneTree" id="ENSGT00520000055567"/>
<evidence type="ECO:0000256" key="9">
    <source>
        <dbReference type="ARBA" id="ARBA00081109"/>
    </source>
</evidence>
<dbReference type="InterPro" id="IPR036241">
    <property type="entry name" value="NSFL1C_SEP_dom_sf"/>
</dbReference>
<evidence type="ECO:0000259" key="11">
    <source>
        <dbReference type="PROSITE" id="PS50033"/>
    </source>
</evidence>
<dbReference type="SMART" id="SM00166">
    <property type="entry name" value="UBX"/>
    <property type="match status" value="1"/>
</dbReference>
<name>W5K3H7_ASTMX</name>
<reference evidence="15" key="1">
    <citation type="submission" date="2013-03" db="EMBL/GenBank/DDBJ databases">
        <authorList>
            <person name="Jeffery W."/>
            <person name="Warren W."/>
            <person name="Wilson R.K."/>
        </authorList>
    </citation>
    <scope>NUCLEOTIDE SEQUENCE</scope>
    <source>
        <strain evidence="15">female</strain>
    </source>
</reference>
<organism evidence="14 15">
    <name type="scientific">Astyanax mexicanus</name>
    <name type="common">Blind cave fish</name>
    <name type="synonym">Astyanax fasciatus mexicanus</name>
    <dbReference type="NCBI Taxonomy" id="7994"/>
    <lineage>
        <taxon>Eukaryota</taxon>
        <taxon>Metazoa</taxon>
        <taxon>Chordata</taxon>
        <taxon>Craniata</taxon>
        <taxon>Vertebrata</taxon>
        <taxon>Euteleostomi</taxon>
        <taxon>Actinopterygii</taxon>
        <taxon>Neopterygii</taxon>
        <taxon>Teleostei</taxon>
        <taxon>Ostariophysi</taxon>
        <taxon>Characiformes</taxon>
        <taxon>Characoidei</taxon>
        <taxon>Acestrorhamphidae</taxon>
        <taxon>Acestrorhamphinae</taxon>
        <taxon>Astyanax</taxon>
    </lineage>
</organism>
<feature type="domain" description="UBX" evidence="11">
    <location>
        <begin position="405"/>
        <end position="482"/>
    </location>
</feature>
<dbReference type="InterPro" id="IPR001012">
    <property type="entry name" value="UBX_dom"/>
</dbReference>
<dbReference type="AlphaFoldDB" id="W5K3H7"/>
<feature type="domain" description="Ubiquitin-like" evidence="12">
    <location>
        <begin position="410"/>
        <end position="482"/>
    </location>
</feature>
<comment type="subunit">
    <text evidence="6">Interacts with GNA12, GNA13, RND1, RND2 and RND3.</text>
</comment>
<dbReference type="Pfam" id="PF00789">
    <property type="entry name" value="UBX"/>
    <property type="match status" value="1"/>
</dbReference>
<dbReference type="PROSITE" id="PS51399">
    <property type="entry name" value="SEP"/>
    <property type="match status" value="1"/>
</dbReference>
<dbReference type="eggNOG" id="KOG2086">
    <property type="taxonomic scope" value="Eukaryota"/>
</dbReference>
<dbReference type="PANTHER" id="PTHR23333">
    <property type="entry name" value="UBX DOMAIN CONTAINING PROTEIN"/>
    <property type="match status" value="1"/>
</dbReference>
<evidence type="ECO:0000256" key="8">
    <source>
        <dbReference type="ARBA" id="ARBA00075811"/>
    </source>
</evidence>
<evidence type="ECO:0000256" key="5">
    <source>
        <dbReference type="ARBA" id="ARBA00059434"/>
    </source>
</evidence>
<dbReference type="InterPro" id="IPR000626">
    <property type="entry name" value="Ubiquitin-like_dom"/>
</dbReference>
<dbReference type="STRING" id="7994.ENSAMXP00000002138"/>
<dbReference type="Ensembl" id="ENSAMXT00000002138.2">
    <property type="protein sequence ID" value="ENSAMXP00000002138.2"/>
    <property type="gene ID" value="ENSAMXG00000002095.2"/>
</dbReference>
<dbReference type="InterPro" id="IPR029071">
    <property type="entry name" value="Ubiquitin-like_domsf"/>
</dbReference>
<dbReference type="GO" id="GO:0043161">
    <property type="term" value="P:proteasome-mediated ubiquitin-dependent protein catabolic process"/>
    <property type="evidence" value="ECO:0007669"/>
    <property type="project" value="TreeGrafter"/>
</dbReference>
<comment type="subcellular location">
    <subcellularLocation>
        <location evidence="1">Cytoplasm</location>
        <location evidence="1">Cytoskeleton</location>
    </subcellularLocation>
</comment>
<dbReference type="CDD" id="cd17077">
    <property type="entry name" value="UBX_UBXN11"/>
    <property type="match status" value="1"/>
</dbReference>
<evidence type="ECO:0000256" key="1">
    <source>
        <dbReference type="ARBA" id="ARBA00004245"/>
    </source>
</evidence>
<protein>
    <recommendedName>
        <fullName evidence="7">UBX domain-containing protein 11</fullName>
    </recommendedName>
    <alternativeName>
        <fullName evidence="9">Socius</fullName>
    </alternativeName>
    <alternativeName>
        <fullName evidence="8">UBX domain-containing protein 5</fullName>
    </alternativeName>
</protein>
<dbReference type="SMART" id="SM00553">
    <property type="entry name" value="SEP"/>
    <property type="match status" value="1"/>
</dbReference>
<evidence type="ECO:0000259" key="12">
    <source>
        <dbReference type="PROSITE" id="PS50053"/>
    </source>
</evidence>
<dbReference type="InterPro" id="IPR012989">
    <property type="entry name" value="SEP_domain"/>
</dbReference>
<dbReference type="InParanoid" id="W5K3H7"/>
<accession>W5K3H7</accession>
<dbReference type="SUPFAM" id="SSF54236">
    <property type="entry name" value="Ubiquitin-like"/>
    <property type="match status" value="1"/>
</dbReference>
<reference evidence="14" key="4">
    <citation type="submission" date="2025-09" db="UniProtKB">
        <authorList>
            <consortium name="Ensembl"/>
        </authorList>
    </citation>
    <scope>IDENTIFICATION</scope>
</reference>
<dbReference type="PROSITE" id="PS50053">
    <property type="entry name" value="UBIQUITIN_2"/>
    <property type="match status" value="1"/>
</dbReference>
<evidence type="ECO:0000256" key="4">
    <source>
        <dbReference type="ARBA" id="ARBA00023212"/>
    </source>
</evidence>
<dbReference type="PROSITE" id="PS50033">
    <property type="entry name" value="UBX"/>
    <property type="match status" value="1"/>
</dbReference>
<dbReference type="Bgee" id="ENSAMXG00000002095">
    <property type="expression patterns" value="Expressed in head kidney and 10 other cell types or tissues"/>
</dbReference>
<keyword evidence="2" id="KW-0963">Cytoplasm</keyword>
<dbReference type="FunCoup" id="W5K3H7">
    <property type="interactions" value="27"/>
</dbReference>